<sequence length="70" mass="8205">MLTHRKFQQADLPARAERYLHPVPQNRHTEAEVKLSTSPKKLRQARPKKEGRRDDPGTRFPLELLALELH</sequence>
<gene>
    <name evidence="2" type="ORF">ACFQ00_11895</name>
</gene>
<reference evidence="3" key="1">
    <citation type="journal article" date="2019" name="Int. J. Syst. Evol. Microbiol.">
        <title>The Global Catalogue of Microorganisms (GCM) 10K type strain sequencing project: providing services to taxonomists for standard genome sequencing and annotation.</title>
        <authorList>
            <consortium name="The Broad Institute Genomics Platform"/>
            <consortium name="The Broad Institute Genome Sequencing Center for Infectious Disease"/>
            <person name="Wu L."/>
            <person name="Ma J."/>
        </authorList>
    </citation>
    <scope>NUCLEOTIDE SEQUENCE [LARGE SCALE GENOMIC DNA]</scope>
    <source>
        <strain evidence="3">CCUG 52537</strain>
    </source>
</reference>
<comment type="caution">
    <text evidence="2">The sequence shown here is derived from an EMBL/GenBank/DDBJ whole genome shotgun (WGS) entry which is preliminary data.</text>
</comment>
<dbReference type="Proteomes" id="UP001597124">
    <property type="component" value="Unassembled WGS sequence"/>
</dbReference>
<evidence type="ECO:0000313" key="2">
    <source>
        <dbReference type="EMBL" id="MFD0849029.1"/>
    </source>
</evidence>
<dbReference type="RefSeq" id="WP_381490845.1">
    <property type="nucleotide sequence ID" value="NZ_JBHTIK010000005.1"/>
</dbReference>
<accession>A0ABW3C3K3</accession>
<evidence type="ECO:0000256" key="1">
    <source>
        <dbReference type="SAM" id="MobiDB-lite"/>
    </source>
</evidence>
<name>A0ABW3C3K3_SPHXN</name>
<protein>
    <submittedName>
        <fullName evidence="2">Uncharacterized protein</fullName>
    </submittedName>
</protein>
<feature type="region of interest" description="Disordered" evidence="1">
    <location>
        <begin position="1"/>
        <end position="59"/>
    </location>
</feature>
<feature type="compositionally biased region" description="Basic and acidic residues" evidence="1">
    <location>
        <begin position="47"/>
        <end position="57"/>
    </location>
</feature>
<proteinExistence type="predicted"/>
<evidence type="ECO:0000313" key="3">
    <source>
        <dbReference type="Proteomes" id="UP001597124"/>
    </source>
</evidence>
<keyword evidence="3" id="KW-1185">Reference proteome</keyword>
<dbReference type="EMBL" id="JBHTIK010000005">
    <property type="protein sequence ID" value="MFD0849029.1"/>
    <property type="molecule type" value="Genomic_DNA"/>
</dbReference>
<organism evidence="2 3">
    <name type="scientific">Sphingosinicella xenopeptidilytica</name>
    <dbReference type="NCBI Taxonomy" id="364098"/>
    <lineage>
        <taxon>Bacteria</taxon>
        <taxon>Pseudomonadati</taxon>
        <taxon>Pseudomonadota</taxon>
        <taxon>Alphaproteobacteria</taxon>
        <taxon>Sphingomonadales</taxon>
        <taxon>Sphingosinicellaceae</taxon>
        <taxon>Sphingosinicella</taxon>
    </lineage>
</organism>